<dbReference type="Gene3D" id="3.30.200.20">
    <property type="entry name" value="Phosphorylase Kinase, domain 1"/>
    <property type="match status" value="1"/>
</dbReference>
<evidence type="ECO:0000259" key="23">
    <source>
        <dbReference type="PROSITE" id="PS51194"/>
    </source>
</evidence>
<dbReference type="PANTHER" id="PTHR22988:SF76">
    <property type="entry name" value="CHROMOSOME UNDETERMINED SCAFFOLD_135, WHOLE GENOME SHOTGUN SEQUENCE"/>
    <property type="match status" value="1"/>
</dbReference>
<evidence type="ECO:0000256" key="8">
    <source>
        <dbReference type="ARBA" id="ARBA00022741"/>
    </source>
</evidence>
<comment type="catalytic activity">
    <reaction evidence="18">
        <text>L-seryl-[protein] + ATP = O-phospho-L-seryl-[protein] + ADP + H(+)</text>
        <dbReference type="Rhea" id="RHEA:17989"/>
        <dbReference type="Rhea" id="RHEA-COMP:9863"/>
        <dbReference type="Rhea" id="RHEA-COMP:11604"/>
        <dbReference type="ChEBI" id="CHEBI:15378"/>
        <dbReference type="ChEBI" id="CHEBI:29999"/>
        <dbReference type="ChEBI" id="CHEBI:30616"/>
        <dbReference type="ChEBI" id="CHEBI:83421"/>
        <dbReference type="ChEBI" id="CHEBI:456216"/>
        <dbReference type="EC" id="2.7.11.1"/>
    </reaction>
</comment>
<keyword evidence="10" id="KW-0378">Hydrolase</keyword>
<evidence type="ECO:0000256" key="17">
    <source>
        <dbReference type="ARBA" id="ARBA00047899"/>
    </source>
</evidence>
<feature type="domain" description="Helicase ATP-binding" evidence="22">
    <location>
        <begin position="486"/>
        <end position="698"/>
    </location>
</feature>
<dbReference type="SMART" id="SM00487">
    <property type="entry name" value="DEXDc"/>
    <property type="match status" value="1"/>
</dbReference>
<dbReference type="PROSITE" id="PS51285">
    <property type="entry name" value="AGC_KINASE_CTER"/>
    <property type="match status" value="1"/>
</dbReference>
<dbReference type="GO" id="GO:0006364">
    <property type="term" value="P:rRNA processing"/>
    <property type="evidence" value="ECO:0007669"/>
    <property type="project" value="UniProtKB-KW"/>
</dbReference>
<dbReference type="InterPro" id="IPR056330">
    <property type="entry name" value="CTT_SPB4"/>
</dbReference>
<evidence type="ECO:0000256" key="6">
    <source>
        <dbReference type="ARBA" id="ARBA00022553"/>
    </source>
</evidence>
<dbReference type="EMBL" id="JABCKI010000125">
    <property type="protein sequence ID" value="KAG5652461.1"/>
    <property type="molecule type" value="Genomic_DNA"/>
</dbReference>
<dbReference type="SMART" id="SM01178">
    <property type="entry name" value="DUF4217"/>
    <property type="match status" value="1"/>
</dbReference>
<name>A0A9P7GLY8_9AGAR</name>
<dbReference type="InterPro" id="IPR001650">
    <property type="entry name" value="Helicase_C-like"/>
</dbReference>
<evidence type="ECO:0000256" key="13">
    <source>
        <dbReference type="ARBA" id="ARBA00022884"/>
    </source>
</evidence>
<dbReference type="SMART" id="SM00490">
    <property type="entry name" value="HELICc"/>
    <property type="match status" value="1"/>
</dbReference>
<feature type="region of interest" description="Disordered" evidence="20">
    <location>
        <begin position="1019"/>
        <end position="1099"/>
    </location>
</feature>
<dbReference type="PROSITE" id="PS51192">
    <property type="entry name" value="HELICASE_ATP_BIND_1"/>
    <property type="match status" value="1"/>
</dbReference>
<dbReference type="OrthoDB" id="3638488at2759"/>
<keyword evidence="5" id="KW-0698">rRNA processing</keyword>
<dbReference type="InterPro" id="IPR008271">
    <property type="entry name" value="Ser/Thr_kinase_AS"/>
</dbReference>
<dbReference type="CDD" id="cd21773">
    <property type="entry name" value="MobB_CBK1"/>
    <property type="match status" value="1"/>
</dbReference>
<keyword evidence="12 19" id="KW-0067">ATP-binding</keyword>
<feature type="domain" description="Protein kinase" evidence="21">
    <location>
        <begin position="99"/>
        <end position="406"/>
    </location>
</feature>
<comment type="subcellular location">
    <subcellularLocation>
        <location evidence="1">Nucleus</location>
        <location evidence="1">Nucleolus</location>
    </subcellularLocation>
</comment>
<dbReference type="PROSITE" id="PS50011">
    <property type="entry name" value="PROTEIN_KINASE_DOM"/>
    <property type="match status" value="1"/>
</dbReference>
<keyword evidence="7" id="KW-0808">Transferase</keyword>
<proteinExistence type="inferred from homology"/>
<dbReference type="CDD" id="cd17960">
    <property type="entry name" value="DEADc_DDX55"/>
    <property type="match status" value="1"/>
</dbReference>
<dbReference type="Gene3D" id="1.10.510.10">
    <property type="entry name" value="Transferase(Phosphotransferase) domain 1"/>
    <property type="match status" value="1"/>
</dbReference>
<comment type="similarity">
    <text evidence="16">Belongs to the protein kinase superfamily. STE Ser/Thr protein kinase family. COT1 subfamily.</text>
</comment>
<dbReference type="SMART" id="SM00220">
    <property type="entry name" value="S_TKc"/>
    <property type="match status" value="1"/>
</dbReference>
<evidence type="ECO:0000259" key="22">
    <source>
        <dbReference type="PROSITE" id="PS51192"/>
    </source>
</evidence>
<dbReference type="SUPFAM" id="SSF52540">
    <property type="entry name" value="P-loop containing nucleoside triphosphate hydrolases"/>
    <property type="match status" value="1"/>
</dbReference>
<dbReference type="Gene3D" id="3.40.50.300">
    <property type="entry name" value="P-loop containing nucleotide triphosphate hydrolases"/>
    <property type="match status" value="2"/>
</dbReference>
<feature type="domain" description="Helicase C-terminal" evidence="23">
    <location>
        <begin position="730"/>
        <end position="911"/>
    </location>
</feature>
<dbReference type="Pfam" id="PF00271">
    <property type="entry name" value="Helicase_C"/>
    <property type="match status" value="1"/>
</dbReference>
<feature type="compositionally biased region" description="Basic residues" evidence="20">
    <location>
        <begin position="1058"/>
        <end position="1067"/>
    </location>
</feature>
<keyword evidence="4" id="KW-0723">Serine/threonine-protein kinase</keyword>
<reference evidence="25" key="2">
    <citation type="submission" date="2021-10" db="EMBL/GenBank/DDBJ databases">
        <title>Phylogenomics reveals ancestral predisposition of the termite-cultivated fungus Termitomyces towards a domesticated lifestyle.</title>
        <authorList>
            <person name="Auxier B."/>
            <person name="Grum-Grzhimaylo A."/>
            <person name="Cardenas M.E."/>
            <person name="Lodge J.D."/>
            <person name="Laessoe T."/>
            <person name="Pedersen O."/>
            <person name="Smith M.E."/>
            <person name="Kuyper T.W."/>
            <person name="Franco-Molano E.A."/>
            <person name="Baroni T.J."/>
            <person name="Aanen D.K."/>
        </authorList>
    </citation>
    <scope>NUCLEOTIDE SEQUENCE</scope>
    <source>
        <strain evidence="25">D49</strain>
    </source>
</reference>
<evidence type="ECO:0000256" key="15">
    <source>
        <dbReference type="ARBA" id="ARBA00038002"/>
    </source>
</evidence>
<feature type="domain" description="AGC-kinase C-terminal" evidence="24">
    <location>
        <begin position="407"/>
        <end position="474"/>
    </location>
</feature>
<dbReference type="Pfam" id="PF13959">
    <property type="entry name" value="CTE_SPB4"/>
    <property type="match status" value="1"/>
</dbReference>
<dbReference type="GO" id="GO:0003723">
    <property type="term" value="F:RNA binding"/>
    <property type="evidence" value="ECO:0007669"/>
    <property type="project" value="UniProtKB-KW"/>
</dbReference>
<dbReference type="GO" id="GO:0004674">
    <property type="term" value="F:protein serine/threonine kinase activity"/>
    <property type="evidence" value="ECO:0007669"/>
    <property type="project" value="UniProtKB-KW"/>
</dbReference>
<protein>
    <recommendedName>
        <fullName evidence="2">non-specific serine/threonine protein kinase</fullName>
        <ecNumber evidence="2">2.7.11.1</ecNumber>
    </recommendedName>
</protein>
<sequence length="1129" mass="128612">MRRLAPVFFTDVYFDRTTAGFSDDAVPRAKSAQLKLEHYYKVAVDSAIERNTRRVELERRLQGEITISDERKQRQLQQLGRKESTYLRLRRTKLGLDDFRTVKVIGKGAFGEVRLVQKIDTGKIYAMKTLKKDEMLKKDQLAHVRAERDVLAESDSPWVVQLFYSFQDPSYLYLIMEFLPGGDLMTMLIKYDTFSEDVTRFYIAECVLAIEAVHKLGFIHRDIKPDNILIDKEGHIKLSDFGLSTGFQKKHDSSYYQRLLDPAHAATSPTTVAQSQRNSVMVNSINLTMSNKDQIATWKANRRKLAYSTVGTPDYIAPEIFLQKGYGKECDWWSLGAIMFECLVGYPPFCSDSTHETYQKIMQWHHYLLFPEDVHLSRESEDMVRRLITSADRRLTVEQIKKHPFFYGVDWDSIRHIDAPFVPHLRSITDTSYFPTDEIDQADEARAADSHEANKDLAFLGYTFKRFDVIQSMGHTQMTPVQASTIPLFMKNKDVVVEAVTGSGKTLAFVIPILERLVRRETRLGKNEIGALIISPTRELATQIHSIFSLFLSAQPEAASSSSSGDHNYPPPLLLISSKDSSPAQDVKRFDETAADIVIGTPGRVEEFLLGKGKGIVNVRELEVLVLDEADRYAQSQLFFHPLNPIYRFRLLDLGFQQALTRILTHLPKQRRTGLFSATMTDADALSELVRVGLRNPARVVVKVQSKKIKQGDGKQKPCEVIEERRIPANLENLYIKCRASEKTLQLSRIISHEISQQQSSQFIVYFATCACVDYFYKVLPSLLPDYVTLYSLHGNLPPASRTRTLSAFSTALSTPSSPSILLATDVAARGLDLPHVDVVIQFDPPSDPKAFSHRCGRTARAGRSGRAWVLLVGREVEYVDFMSIRKIPLKRHSLLSDTGSLIPLEEDEESPEDLHVSKILIKIRQVLLMDRGIHDQAAKAFVSFVRAYSKHEASYIFRLKDLDLVGVAKSFGLLRLPRMPELKDIDREGWKDEQLDWDTFAYVDKAQEAKRLVAGAAEATAREEEKEKRRVARAQKKENSSWSQQMQRKEEREVRKEKKSRKRKWLKTQATAEANATGNTLIPNQEAHAGKDDGDDWDELAREERMAKKVKRGDVNQKMFDAEFGIEL</sequence>
<dbReference type="PROSITE" id="PS51194">
    <property type="entry name" value="HELICASE_CTER"/>
    <property type="match status" value="1"/>
</dbReference>
<evidence type="ECO:0000259" key="21">
    <source>
        <dbReference type="PROSITE" id="PS50011"/>
    </source>
</evidence>
<keyword evidence="14" id="KW-0175">Coiled coil</keyword>
<dbReference type="PANTHER" id="PTHR22988">
    <property type="entry name" value="MYOTONIC DYSTROPHY S/T KINASE-RELATED"/>
    <property type="match status" value="1"/>
</dbReference>
<dbReference type="EC" id="2.7.11.1" evidence="2"/>
<keyword evidence="9" id="KW-0418">Kinase</keyword>
<dbReference type="AlphaFoldDB" id="A0A9P7GLY8"/>
<comment type="caution">
    <text evidence="25">The sequence shown here is derived from an EMBL/GenBank/DDBJ whole genome shotgun (WGS) entry which is preliminary data.</text>
</comment>
<feature type="binding site" evidence="19">
    <location>
        <position position="128"/>
    </location>
    <ligand>
        <name>ATP</name>
        <dbReference type="ChEBI" id="CHEBI:30616"/>
    </ligand>
</feature>
<dbReference type="GO" id="GO:0005524">
    <property type="term" value="F:ATP binding"/>
    <property type="evidence" value="ECO:0007669"/>
    <property type="project" value="UniProtKB-UniRule"/>
</dbReference>
<keyword evidence="3" id="KW-0690">Ribosome biogenesis</keyword>
<dbReference type="InterPro" id="IPR011545">
    <property type="entry name" value="DEAD/DEAH_box_helicase_dom"/>
</dbReference>
<feature type="compositionally biased region" description="Polar residues" evidence="20">
    <location>
        <begin position="1069"/>
        <end position="1084"/>
    </location>
</feature>
<dbReference type="InterPro" id="IPR000719">
    <property type="entry name" value="Prot_kinase_dom"/>
</dbReference>
<gene>
    <name evidence="25" type="ORF">H0H81_004957</name>
</gene>
<keyword evidence="8 19" id="KW-0547">Nucleotide-binding</keyword>
<dbReference type="SUPFAM" id="SSF56112">
    <property type="entry name" value="Protein kinase-like (PK-like)"/>
    <property type="match status" value="1"/>
</dbReference>
<comment type="similarity">
    <text evidence="15">Belongs to the DEAD box helicase family. DDX55/SPB4 subfamily.</text>
</comment>
<dbReference type="FunFam" id="3.30.200.20:FF:000192">
    <property type="entry name" value="Serine/threonine-protein kinase cot-1"/>
    <property type="match status" value="1"/>
</dbReference>
<evidence type="ECO:0000256" key="11">
    <source>
        <dbReference type="ARBA" id="ARBA00022806"/>
    </source>
</evidence>
<evidence type="ECO:0000259" key="24">
    <source>
        <dbReference type="PROSITE" id="PS51285"/>
    </source>
</evidence>
<evidence type="ECO:0000256" key="20">
    <source>
        <dbReference type="SAM" id="MobiDB-lite"/>
    </source>
</evidence>
<dbReference type="SMART" id="SM00133">
    <property type="entry name" value="S_TK_X"/>
    <property type="match status" value="1"/>
</dbReference>
<dbReference type="InterPro" id="IPR014001">
    <property type="entry name" value="Helicase_ATP-bd"/>
</dbReference>
<evidence type="ECO:0000256" key="5">
    <source>
        <dbReference type="ARBA" id="ARBA00022552"/>
    </source>
</evidence>
<evidence type="ECO:0000256" key="16">
    <source>
        <dbReference type="ARBA" id="ARBA00038271"/>
    </source>
</evidence>
<evidence type="ECO:0000256" key="3">
    <source>
        <dbReference type="ARBA" id="ARBA00022517"/>
    </source>
</evidence>
<keyword evidence="6" id="KW-0597">Phosphoprotein</keyword>
<evidence type="ECO:0000256" key="10">
    <source>
        <dbReference type="ARBA" id="ARBA00022801"/>
    </source>
</evidence>
<dbReference type="GO" id="GO:0016787">
    <property type="term" value="F:hydrolase activity"/>
    <property type="evidence" value="ECO:0007669"/>
    <property type="project" value="UniProtKB-KW"/>
</dbReference>
<dbReference type="InterPro" id="IPR025313">
    <property type="entry name" value="SPB4-like_CTE"/>
</dbReference>
<dbReference type="PROSITE" id="PS00107">
    <property type="entry name" value="PROTEIN_KINASE_ATP"/>
    <property type="match status" value="1"/>
</dbReference>
<evidence type="ECO:0000256" key="9">
    <source>
        <dbReference type="ARBA" id="ARBA00022777"/>
    </source>
</evidence>
<keyword evidence="11" id="KW-0347">Helicase</keyword>
<dbReference type="CDD" id="cd18787">
    <property type="entry name" value="SF2_C_DEAD"/>
    <property type="match status" value="1"/>
</dbReference>
<dbReference type="InterPro" id="IPR000961">
    <property type="entry name" value="AGC-kinase_C"/>
</dbReference>
<evidence type="ECO:0000256" key="4">
    <source>
        <dbReference type="ARBA" id="ARBA00022527"/>
    </source>
</evidence>
<evidence type="ECO:0000256" key="1">
    <source>
        <dbReference type="ARBA" id="ARBA00004604"/>
    </source>
</evidence>
<accession>A0A9P7GLY8</accession>
<evidence type="ECO:0000313" key="26">
    <source>
        <dbReference type="Proteomes" id="UP000717328"/>
    </source>
</evidence>
<keyword evidence="26" id="KW-1185">Reference proteome</keyword>
<evidence type="ECO:0000313" key="25">
    <source>
        <dbReference type="EMBL" id="KAG5652461.1"/>
    </source>
</evidence>
<organism evidence="25 26">
    <name type="scientific">Sphagnurus paluster</name>
    <dbReference type="NCBI Taxonomy" id="117069"/>
    <lineage>
        <taxon>Eukaryota</taxon>
        <taxon>Fungi</taxon>
        <taxon>Dikarya</taxon>
        <taxon>Basidiomycota</taxon>
        <taxon>Agaricomycotina</taxon>
        <taxon>Agaricomycetes</taxon>
        <taxon>Agaricomycetidae</taxon>
        <taxon>Agaricales</taxon>
        <taxon>Tricholomatineae</taxon>
        <taxon>Lyophyllaceae</taxon>
        <taxon>Sphagnurus</taxon>
    </lineage>
</organism>
<comment type="catalytic activity">
    <reaction evidence="17">
        <text>L-threonyl-[protein] + ATP = O-phospho-L-threonyl-[protein] + ADP + H(+)</text>
        <dbReference type="Rhea" id="RHEA:46608"/>
        <dbReference type="Rhea" id="RHEA-COMP:11060"/>
        <dbReference type="Rhea" id="RHEA-COMP:11605"/>
        <dbReference type="ChEBI" id="CHEBI:15378"/>
        <dbReference type="ChEBI" id="CHEBI:30013"/>
        <dbReference type="ChEBI" id="CHEBI:30616"/>
        <dbReference type="ChEBI" id="CHEBI:61977"/>
        <dbReference type="ChEBI" id="CHEBI:456216"/>
        <dbReference type="EC" id="2.7.11.1"/>
    </reaction>
</comment>
<dbReference type="GO" id="GO:0005730">
    <property type="term" value="C:nucleolus"/>
    <property type="evidence" value="ECO:0007669"/>
    <property type="project" value="UniProtKB-SubCell"/>
</dbReference>
<feature type="compositionally biased region" description="Basic and acidic residues" evidence="20">
    <location>
        <begin position="1048"/>
        <end position="1057"/>
    </location>
</feature>
<dbReference type="InterPro" id="IPR027417">
    <property type="entry name" value="P-loop_NTPase"/>
</dbReference>
<evidence type="ECO:0000256" key="14">
    <source>
        <dbReference type="ARBA" id="ARBA00023054"/>
    </source>
</evidence>
<evidence type="ECO:0000256" key="19">
    <source>
        <dbReference type="PROSITE-ProRule" id="PRU10141"/>
    </source>
</evidence>
<reference evidence="25" key="1">
    <citation type="submission" date="2021-02" db="EMBL/GenBank/DDBJ databases">
        <authorList>
            <person name="Nieuwenhuis M."/>
            <person name="Van De Peppel L.J.J."/>
        </authorList>
    </citation>
    <scope>NUCLEOTIDE SEQUENCE</scope>
    <source>
        <strain evidence="25">D49</strain>
    </source>
</reference>
<evidence type="ECO:0000256" key="18">
    <source>
        <dbReference type="ARBA" id="ARBA00048679"/>
    </source>
</evidence>
<dbReference type="PROSITE" id="PS00108">
    <property type="entry name" value="PROTEIN_KINASE_ST"/>
    <property type="match status" value="1"/>
</dbReference>
<dbReference type="InterPro" id="IPR017441">
    <property type="entry name" value="Protein_kinase_ATP_BS"/>
</dbReference>
<dbReference type="Proteomes" id="UP000717328">
    <property type="component" value="Unassembled WGS sequence"/>
</dbReference>
<keyword evidence="13" id="KW-0694">RNA-binding</keyword>
<dbReference type="InterPro" id="IPR050839">
    <property type="entry name" value="Rho-assoc_Ser/Thr_Kinase"/>
</dbReference>
<evidence type="ECO:0000256" key="12">
    <source>
        <dbReference type="ARBA" id="ARBA00022840"/>
    </source>
</evidence>
<evidence type="ECO:0000256" key="2">
    <source>
        <dbReference type="ARBA" id="ARBA00012513"/>
    </source>
</evidence>
<dbReference type="GO" id="GO:0004386">
    <property type="term" value="F:helicase activity"/>
    <property type="evidence" value="ECO:0007669"/>
    <property type="project" value="UniProtKB-KW"/>
</dbReference>
<dbReference type="InterPro" id="IPR011009">
    <property type="entry name" value="Kinase-like_dom_sf"/>
</dbReference>
<dbReference type="Pfam" id="PF00270">
    <property type="entry name" value="DEAD"/>
    <property type="match status" value="1"/>
</dbReference>
<dbReference type="Pfam" id="PF00069">
    <property type="entry name" value="Pkinase"/>
    <property type="match status" value="2"/>
</dbReference>
<dbReference type="Pfam" id="PF23681">
    <property type="entry name" value="CTT_SPB4"/>
    <property type="match status" value="1"/>
</dbReference>
<evidence type="ECO:0000256" key="7">
    <source>
        <dbReference type="ARBA" id="ARBA00022679"/>
    </source>
</evidence>